<evidence type="ECO:0000313" key="2">
    <source>
        <dbReference type="EMBL" id="CAK6449008.1"/>
    </source>
</evidence>
<dbReference type="Proteomes" id="UP001314169">
    <property type="component" value="Chromosome 9"/>
</dbReference>
<organism evidence="2 3">
    <name type="scientific">Pipistrellus nathusii</name>
    <name type="common">Nathusius' pipistrelle</name>
    <dbReference type="NCBI Taxonomy" id="59473"/>
    <lineage>
        <taxon>Eukaryota</taxon>
        <taxon>Metazoa</taxon>
        <taxon>Chordata</taxon>
        <taxon>Craniata</taxon>
        <taxon>Vertebrata</taxon>
        <taxon>Euteleostomi</taxon>
        <taxon>Mammalia</taxon>
        <taxon>Eutheria</taxon>
        <taxon>Laurasiatheria</taxon>
        <taxon>Chiroptera</taxon>
        <taxon>Yangochiroptera</taxon>
        <taxon>Vespertilionidae</taxon>
        <taxon>Pipistrellus</taxon>
    </lineage>
</organism>
<keyword evidence="3" id="KW-1185">Reference proteome</keyword>
<feature type="compositionally biased region" description="Polar residues" evidence="1">
    <location>
        <begin position="78"/>
        <end position="87"/>
    </location>
</feature>
<evidence type="ECO:0000256" key="1">
    <source>
        <dbReference type="SAM" id="MobiDB-lite"/>
    </source>
</evidence>
<proteinExistence type="predicted"/>
<name>A0ABP0AGI4_PIPNA</name>
<reference evidence="2" key="1">
    <citation type="submission" date="2023-12" db="EMBL/GenBank/DDBJ databases">
        <authorList>
            <person name="Brown T."/>
        </authorList>
    </citation>
    <scope>NUCLEOTIDE SEQUENCE</scope>
</reference>
<protein>
    <submittedName>
        <fullName evidence="2">Uncharacterized protein</fullName>
    </submittedName>
</protein>
<accession>A0ABP0AGI4</accession>
<feature type="region of interest" description="Disordered" evidence="1">
    <location>
        <begin position="78"/>
        <end position="112"/>
    </location>
</feature>
<evidence type="ECO:0000313" key="3">
    <source>
        <dbReference type="Proteomes" id="UP001314169"/>
    </source>
</evidence>
<dbReference type="EMBL" id="OY882866">
    <property type="protein sequence ID" value="CAK6449008.1"/>
    <property type="molecule type" value="Genomic_DNA"/>
</dbReference>
<gene>
    <name evidence="2" type="ORF">MPIPNATIZW_LOCUS17314</name>
</gene>
<feature type="region of interest" description="Disordered" evidence="1">
    <location>
        <begin position="1"/>
        <end position="63"/>
    </location>
</feature>
<sequence length="112" mass="12306">MPCVPAVSQQRAHEEAAPPHSTSRLQHGDPWLGWGQQGLPEEEPPHLLSPGAQPSWPGLLSPRVTHPELERLERWASIRNSGGTPSFQRLEALGPPLEGSPPPRTNNRKLIL</sequence>